<evidence type="ECO:0000259" key="10">
    <source>
        <dbReference type="SMART" id="SM00363"/>
    </source>
</evidence>
<dbReference type="PANTHER" id="PTHR11831">
    <property type="entry name" value="30S 40S RIBOSOMAL PROTEIN"/>
    <property type="match status" value="1"/>
</dbReference>
<evidence type="ECO:0000256" key="7">
    <source>
        <dbReference type="HAMAP-Rule" id="MF_01306"/>
    </source>
</evidence>
<dbReference type="CDD" id="cd00165">
    <property type="entry name" value="S4"/>
    <property type="match status" value="1"/>
</dbReference>
<dbReference type="AlphaFoldDB" id="A0A1F5YV76"/>
<comment type="subunit">
    <text evidence="7">Part of the 30S ribosomal subunit. Contacts protein S5. The interaction surface between S4 and S5 is involved in control of translational fidelity.</text>
</comment>
<dbReference type="InterPro" id="IPR002942">
    <property type="entry name" value="S4_RNA-bd"/>
</dbReference>
<dbReference type="Pfam" id="PF00163">
    <property type="entry name" value="Ribosomal_S4"/>
    <property type="match status" value="1"/>
</dbReference>
<dbReference type="NCBIfam" id="TIGR01017">
    <property type="entry name" value="rpsD_bact"/>
    <property type="match status" value="1"/>
</dbReference>
<evidence type="ECO:0000256" key="1">
    <source>
        <dbReference type="ARBA" id="ARBA00007465"/>
    </source>
</evidence>
<dbReference type="NCBIfam" id="NF003717">
    <property type="entry name" value="PRK05327.1"/>
    <property type="match status" value="1"/>
</dbReference>
<dbReference type="SUPFAM" id="SSF55174">
    <property type="entry name" value="Alpha-L RNA-binding motif"/>
    <property type="match status" value="1"/>
</dbReference>
<organism evidence="12 13">
    <name type="scientific">Candidatus Gottesmanbacteria bacterium RBG_16_37_8</name>
    <dbReference type="NCBI Taxonomy" id="1798371"/>
    <lineage>
        <taxon>Bacteria</taxon>
        <taxon>Candidatus Gottesmaniibacteriota</taxon>
    </lineage>
</organism>
<dbReference type="InterPro" id="IPR001912">
    <property type="entry name" value="Ribosomal_uS4_N"/>
</dbReference>
<evidence type="ECO:0000256" key="9">
    <source>
        <dbReference type="SAM" id="MobiDB-lite"/>
    </source>
</evidence>
<evidence type="ECO:0000256" key="3">
    <source>
        <dbReference type="ARBA" id="ARBA00022884"/>
    </source>
</evidence>
<dbReference type="EMBL" id="MFJA01000007">
    <property type="protein sequence ID" value="OGG04069.1"/>
    <property type="molecule type" value="Genomic_DNA"/>
</dbReference>
<evidence type="ECO:0000256" key="4">
    <source>
        <dbReference type="ARBA" id="ARBA00022980"/>
    </source>
</evidence>
<reference evidence="12 13" key="1">
    <citation type="journal article" date="2016" name="Nat. Commun.">
        <title>Thousands of microbial genomes shed light on interconnected biogeochemical processes in an aquifer system.</title>
        <authorList>
            <person name="Anantharaman K."/>
            <person name="Brown C.T."/>
            <person name="Hug L.A."/>
            <person name="Sharon I."/>
            <person name="Castelle C.J."/>
            <person name="Probst A.J."/>
            <person name="Thomas B.C."/>
            <person name="Singh A."/>
            <person name="Wilkins M.J."/>
            <person name="Karaoz U."/>
            <person name="Brodie E.L."/>
            <person name="Williams K.H."/>
            <person name="Hubbard S.S."/>
            <person name="Banfield J.F."/>
        </authorList>
    </citation>
    <scope>NUCLEOTIDE SEQUENCE [LARGE SCALE GENOMIC DNA]</scope>
</reference>
<dbReference type="STRING" id="1798371.A2W14_00615"/>
<dbReference type="GO" id="GO:0042274">
    <property type="term" value="P:ribosomal small subunit biogenesis"/>
    <property type="evidence" value="ECO:0007669"/>
    <property type="project" value="TreeGrafter"/>
</dbReference>
<dbReference type="FunFam" id="3.10.290.10:FF:000001">
    <property type="entry name" value="30S ribosomal protein S4"/>
    <property type="match status" value="1"/>
</dbReference>
<dbReference type="HAMAP" id="MF_01306_B">
    <property type="entry name" value="Ribosomal_uS4_B"/>
    <property type="match status" value="1"/>
</dbReference>
<dbReference type="InterPro" id="IPR005709">
    <property type="entry name" value="Ribosomal_uS4_bac-type"/>
</dbReference>
<dbReference type="PROSITE" id="PS00632">
    <property type="entry name" value="RIBOSOMAL_S4"/>
    <property type="match status" value="1"/>
</dbReference>
<evidence type="ECO:0000313" key="13">
    <source>
        <dbReference type="Proteomes" id="UP000176665"/>
    </source>
</evidence>
<dbReference type="SMART" id="SM00363">
    <property type="entry name" value="S4"/>
    <property type="match status" value="1"/>
</dbReference>
<evidence type="ECO:0000259" key="11">
    <source>
        <dbReference type="SMART" id="SM01390"/>
    </source>
</evidence>
<dbReference type="PROSITE" id="PS50889">
    <property type="entry name" value="S4"/>
    <property type="match status" value="1"/>
</dbReference>
<sequence>MARYSGPKNRLARREGVDLGLKTPGSKAHSQLLKRLKITPGAHGQKRKRKPSDYGIQLREKQKVKRIYGLLEKQFRKYFQTATRDKRNTGEALLSLLERRLDNCLYRLSLAPTRASARQFITHEHVTVDNKKVDFPSFLVTPGQVIGFKQKMLDNPHIKKMLEIKDPQISSWLTRKGPLGKVVRLPKRDDIAEDINEQLIIEFYSR</sequence>
<accession>A0A1F5YV76</accession>
<evidence type="ECO:0000256" key="6">
    <source>
        <dbReference type="ARBA" id="ARBA00035254"/>
    </source>
</evidence>
<comment type="function">
    <text evidence="7">One of the primary rRNA binding proteins, it binds directly to 16S rRNA where it nucleates assembly of the body of the 30S subunit.</text>
</comment>
<name>A0A1F5YV76_9BACT</name>
<keyword evidence="4 7" id="KW-0689">Ribosomal protein</keyword>
<comment type="similarity">
    <text evidence="1 7 8">Belongs to the universal ribosomal protein uS4 family.</text>
</comment>
<dbReference type="Gene3D" id="3.10.290.10">
    <property type="entry name" value="RNA-binding S4 domain"/>
    <property type="match status" value="1"/>
</dbReference>
<gene>
    <name evidence="7" type="primary">rpsD</name>
    <name evidence="12" type="ORF">A2W14_00615</name>
</gene>
<evidence type="ECO:0000256" key="2">
    <source>
        <dbReference type="ARBA" id="ARBA00022730"/>
    </source>
</evidence>
<evidence type="ECO:0000256" key="5">
    <source>
        <dbReference type="ARBA" id="ARBA00023274"/>
    </source>
</evidence>
<keyword evidence="3 7" id="KW-0694">RNA-binding</keyword>
<comment type="function">
    <text evidence="7">With S5 and S12 plays an important role in translational accuracy.</text>
</comment>
<keyword evidence="5 7" id="KW-0687">Ribonucleoprotein</keyword>
<dbReference type="InterPro" id="IPR036986">
    <property type="entry name" value="S4_RNA-bd_sf"/>
</dbReference>
<dbReference type="Pfam" id="PF01479">
    <property type="entry name" value="S4"/>
    <property type="match status" value="1"/>
</dbReference>
<dbReference type="PANTHER" id="PTHR11831:SF4">
    <property type="entry name" value="SMALL RIBOSOMAL SUBUNIT PROTEIN US4M"/>
    <property type="match status" value="1"/>
</dbReference>
<dbReference type="InterPro" id="IPR018079">
    <property type="entry name" value="Ribosomal_uS4_CS"/>
</dbReference>
<evidence type="ECO:0000256" key="8">
    <source>
        <dbReference type="RuleBase" id="RU003699"/>
    </source>
</evidence>
<dbReference type="GO" id="GO:0015935">
    <property type="term" value="C:small ribosomal subunit"/>
    <property type="evidence" value="ECO:0007669"/>
    <property type="project" value="InterPro"/>
</dbReference>
<dbReference type="GO" id="GO:0003735">
    <property type="term" value="F:structural constituent of ribosome"/>
    <property type="evidence" value="ECO:0007669"/>
    <property type="project" value="InterPro"/>
</dbReference>
<protein>
    <recommendedName>
        <fullName evidence="6 7">Small ribosomal subunit protein uS4</fullName>
    </recommendedName>
</protein>
<feature type="domain" description="RNA-binding S4" evidence="10">
    <location>
        <begin position="99"/>
        <end position="169"/>
    </location>
</feature>
<feature type="region of interest" description="Disordered" evidence="9">
    <location>
        <begin position="1"/>
        <end position="27"/>
    </location>
</feature>
<dbReference type="GO" id="GO:0006412">
    <property type="term" value="P:translation"/>
    <property type="evidence" value="ECO:0007669"/>
    <property type="project" value="UniProtKB-UniRule"/>
</dbReference>
<dbReference type="Proteomes" id="UP000176665">
    <property type="component" value="Unassembled WGS sequence"/>
</dbReference>
<feature type="domain" description="Small ribosomal subunit protein uS4 N-terminal" evidence="11">
    <location>
        <begin position="3"/>
        <end position="98"/>
    </location>
</feature>
<keyword evidence="2 7" id="KW-0699">rRNA-binding</keyword>
<evidence type="ECO:0000313" key="12">
    <source>
        <dbReference type="EMBL" id="OGG04069.1"/>
    </source>
</evidence>
<dbReference type="InterPro" id="IPR022801">
    <property type="entry name" value="Ribosomal_uS4"/>
</dbReference>
<dbReference type="FunFam" id="1.10.1050.10:FF:000001">
    <property type="entry name" value="30S ribosomal protein S4"/>
    <property type="match status" value="1"/>
</dbReference>
<comment type="caution">
    <text evidence="12">The sequence shown here is derived from an EMBL/GenBank/DDBJ whole genome shotgun (WGS) entry which is preliminary data.</text>
</comment>
<dbReference type="Gene3D" id="1.10.1050.10">
    <property type="entry name" value="Ribosomal Protein S4 Delta 41, Chain A, domain 1"/>
    <property type="match status" value="1"/>
</dbReference>
<dbReference type="SMART" id="SM01390">
    <property type="entry name" value="Ribosomal_S4"/>
    <property type="match status" value="1"/>
</dbReference>
<dbReference type="GO" id="GO:0019843">
    <property type="term" value="F:rRNA binding"/>
    <property type="evidence" value="ECO:0007669"/>
    <property type="project" value="UniProtKB-UniRule"/>
</dbReference>
<proteinExistence type="inferred from homology"/>